<dbReference type="Pfam" id="PF13518">
    <property type="entry name" value="HTH_28"/>
    <property type="match status" value="1"/>
</dbReference>
<organism evidence="2 3">
    <name type="scientific">Streptomyces fagopyri</name>
    <dbReference type="NCBI Taxonomy" id="2662397"/>
    <lineage>
        <taxon>Bacteria</taxon>
        <taxon>Bacillati</taxon>
        <taxon>Actinomycetota</taxon>
        <taxon>Actinomycetes</taxon>
        <taxon>Kitasatosporales</taxon>
        <taxon>Streptomycetaceae</taxon>
        <taxon>Streptomyces</taxon>
    </lineage>
</organism>
<name>A0A5Q0LAG4_9ACTN</name>
<dbReference type="EMBL" id="CP045643">
    <property type="protein sequence ID" value="QFZ74003.1"/>
    <property type="molecule type" value="Genomic_DNA"/>
</dbReference>
<reference evidence="2 3" key="1">
    <citation type="submission" date="2019-10" db="EMBL/GenBank/DDBJ databases">
        <title>A novel species.</title>
        <authorList>
            <person name="Gao J."/>
        </authorList>
    </citation>
    <scope>NUCLEOTIDE SEQUENCE [LARGE SCALE GENOMIC DNA]</scope>
    <source>
        <strain evidence="2 3">QMT-28</strain>
    </source>
</reference>
<feature type="domain" description="Insertion element IS150 protein InsJ-like helix-turn-helix" evidence="1">
    <location>
        <begin position="8"/>
        <end position="40"/>
    </location>
</feature>
<proteinExistence type="predicted"/>
<dbReference type="Proteomes" id="UP000326179">
    <property type="component" value="Chromosome"/>
</dbReference>
<dbReference type="InterPro" id="IPR055247">
    <property type="entry name" value="InsJ-like_HTH"/>
</dbReference>
<dbReference type="RefSeq" id="WP_153288355.1">
    <property type="nucleotide sequence ID" value="NZ_CP045643.1"/>
</dbReference>
<dbReference type="InterPro" id="IPR001387">
    <property type="entry name" value="Cro/C1-type_HTH"/>
</dbReference>
<evidence type="ECO:0000313" key="3">
    <source>
        <dbReference type="Proteomes" id="UP000326179"/>
    </source>
</evidence>
<evidence type="ECO:0000259" key="1">
    <source>
        <dbReference type="Pfam" id="PF13518"/>
    </source>
</evidence>
<keyword evidence="3" id="KW-1185">Reference proteome</keyword>
<evidence type="ECO:0000313" key="2">
    <source>
        <dbReference type="EMBL" id="QFZ74003.1"/>
    </source>
</evidence>
<sequence length="125" mass="13363">MTATHPRHKASAVLWLAAGKSQRAAAEAAGVSPSTVRQWVTDPVFVAEVESTRVVYSQKPQDGRALVEHLAEVEARLAPQGPERLRDGSVRVPVAVPAGASPRQQERAVARAIARGLRVAREAES</sequence>
<dbReference type="CDD" id="cd00093">
    <property type="entry name" value="HTH_XRE"/>
    <property type="match status" value="1"/>
</dbReference>
<gene>
    <name evidence="2" type="ORF">GFH48_12775</name>
</gene>
<accession>A0A5Q0LAG4</accession>
<dbReference type="KEGG" id="sfy:GFH48_12775"/>
<protein>
    <submittedName>
        <fullName evidence="2">Helix-turn-helix domain-containing protein</fullName>
    </submittedName>
</protein>
<dbReference type="AlphaFoldDB" id="A0A5Q0LAG4"/>